<protein>
    <submittedName>
        <fullName evidence="3">Uncharacterized protein</fullName>
    </submittedName>
</protein>
<dbReference type="Proteomes" id="UP001274896">
    <property type="component" value="Unassembled WGS sequence"/>
</dbReference>
<dbReference type="AlphaFoldDB" id="A0AAE0UKS5"/>
<dbReference type="PANTHER" id="PTHR15446:SF2">
    <property type="entry name" value="UROPLAKIN-3B-LIKE PROTEIN 1-RELATED"/>
    <property type="match status" value="1"/>
</dbReference>
<organism evidence="3 4">
    <name type="scientific">Hemibagrus guttatus</name>
    <dbReference type="NCBI Taxonomy" id="175788"/>
    <lineage>
        <taxon>Eukaryota</taxon>
        <taxon>Metazoa</taxon>
        <taxon>Chordata</taxon>
        <taxon>Craniata</taxon>
        <taxon>Vertebrata</taxon>
        <taxon>Euteleostomi</taxon>
        <taxon>Actinopterygii</taxon>
        <taxon>Neopterygii</taxon>
        <taxon>Teleostei</taxon>
        <taxon>Ostariophysi</taxon>
        <taxon>Siluriformes</taxon>
        <taxon>Bagridae</taxon>
        <taxon>Hemibagrus</taxon>
    </lineage>
</organism>
<dbReference type="InterPro" id="IPR024831">
    <property type="entry name" value="Uroplakin-3"/>
</dbReference>
<dbReference type="Pfam" id="PF07353">
    <property type="entry name" value="Uroplakin_II"/>
    <property type="match status" value="1"/>
</dbReference>
<keyword evidence="4" id="KW-1185">Reference proteome</keyword>
<evidence type="ECO:0000313" key="3">
    <source>
        <dbReference type="EMBL" id="KAK3509133.1"/>
    </source>
</evidence>
<feature type="chain" id="PRO_5042232291" evidence="2">
    <location>
        <begin position="20"/>
        <end position="218"/>
    </location>
</feature>
<dbReference type="EMBL" id="JAUCMX010000027">
    <property type="protein sequence ID" value="KAK3509133.1"/>
    <property type="molecule type" value="Genomic_DNA"/>
</dbReference>
<keyword evidence="1" id="KW-1133">Transmembrane helix</keyword>
<evidence type="ECO:0000256" key="2">
    <source>
        <dbReference type="SAM" id="SignalP"/>
    </source>
</evidence>
<feature type="transmembrane region" description="Helical" evidence="1">
    <location>
        <begin position="108"/>
        <end position="136"/>
    </location>
</feature>
<sequence length="218" mass="23848">MKACLTVLLVYAIFCEIFAGTRVDITPLLSTDVTVPVTTNTVNLQQPFCYFENTSLCANKTKCFVWLVSSLTSATSSYDKLTNGYIAPYSAIKSPDGLGSAYAGRSGAMVVITAILSAAMALLLLLLLIALILACCCRRRGKTQSYEARRQPSVIGSLRIPSYDVHNLKNPSPYDNPAYEQDLNKKRYTTNSTLPQKTTTVITHVQSSSPDNITLQKM</sequence>
<dbReference type="GO" id="GO:0016020">
    <property type="term" value="C:membrane"/>
    <property type="evidence" value="ECO:0007669"/>
    <property type="project" value="TreeGrafter"/>
</dbReference>
<feature type="signal peptide" evidence="2">
    <location>
        <begin position="1"/>
        <end position="19"/>
    </location>
</feature>
<accession>A0AAE0UKS5</accession>
<keyword evidence="1" id="KW-0812">Transmembrane</keyword>
<reference evidence="3" key="1">
    <citation type="submission" date="2023-06" db="EMBL/GenBank/DDBJ databases">
        <title>Male Hemibagrus guttatus genome.</title>
        <authorList>
            <person name="Bian C."/>
        </authorList>
    </citation>
    <scope>NUCLEOTIDE SEQUENCE</scope>
    <source>
        <strain evidence="3">Male_cb2023</strain>
        <tissue evidence="3">Muscle</tissue>
    </source>
</reference>
<proteinExistence type="predicted"/>
<comment type="caution">
    <text evidence="3">The sequence shown here is derived from an EMBL/GenBank/DDBJ whole genome shotgun (WGS) entry which is preliminary data.</text>
</comment>
<name>A0AAE0UKS5_9TELE</name>
<evidence type="ECO:0000313" key="4">
    <source>
        <dbReference type="Proteomes" id="UP001274896"/>
    </source>
</evidence>
<keyword evidence="1" id="KW-0472">Membrane</keyword>
<dbReference type="InterPro" id="IPR009952">
    <property type="entry name" value="Uroplakin-2"/>
</dbReference>
<dbReference type="PANTHER" id="PTHR15446">
    <property type="entry name" value="UROPLAKIN III"/>
    <property type="match status" value="1"/>
</dbReference>
<gene>
    <name evidence="3" type="ORF">QTP70_020244</name>
</gene>
<keyword evidence="2" id="KW-0732">Signal</keyword>
<evidence type="ECO:0000256" key="1">
    <source>
        <dbReference type="SAM" id="Phobius"/>
    </source>
</evidence>